<dbReference type="Proteomes" id="UP000549394">
    <property type="component" value="Unassembled WGS sequence"/>
</dbReference>
<protein>
    <submittedName>
        <fullName evidence="2">DgyrCDS13347</fullName>
    </submittedName>
</protein>
<name>A0A7I8WAD2_9ANNE</name>
<gene>
    <name evidence="2" type="ORF">DGYR_LOCUS12541</name>
</gene>
<evidence type="ECO:0000256" key="1">
    <source>
        <dbReference type="SAM" id="MobiDB-lite"/>
    </source>
</evidence>
<evidence type="ECO:0000313" key="2">
    <source>
        <dbReference type="EMBL" id="CAD5125103.1"/>
    </source>
</evidence>
<feature type="region of interest" description="Disordered" evidence="1">
    <location>
        <begin position="15"/>
        <end position="79"/>
    </location>
</feature>
<dbReference type="AlphaFoldDB" id="A0A7I8WAD2"/>
<dbReference type="EMBL" id="CAJFCJ010000024">
    <property type="protein sequence ID" value="CAD5125103.1"/>
    <property type="molecule type" value="Genomic_DNA"/>
</dbReference>
<accession>A0A7I8WAD2</accession>
<dbReference type="SUPFAM" id="SSF52540">
    <property type="entry name" value="P-loop containing nucleoside triphosphate hydrolases"/>
    <property type="match status" value="1"/>
</dbReference>
<dbReference type="InterPro" id="IPR027417">
    <property type="entry name" value="P-loop_NTPase"/>
</dbReference>
<reference evidence="2 3" key="1">
    <citation type="submission" date="2020-08" db="EMBL/GenBank/DDBJ databases">
        <authorList>
            <person name="Hejnol A."/>
        </authorList>
    </citation>
    <scope>NUCLEOTIDE SEQUENCE [LARGE SCALE GENOMIC DNA]</scope>
</reference>
<sequence length="187" mass="21214">MLAADYDEFEEYRARAYSASSRRPPQPMPDELRPRTTSMPAKPLTSNRQKKLKTASRSSSGYESGISSPVDGRSRRTSDSTKESIHYVLIVGVSGVGKSSLIESFRTICGMEATENDRPIIKVTFNGKREEIIFVEEANVGEVMRSLNSSIYYYYYYFLSRSFLLTNDLVLIFHSNPEINNVYPFSS</sequence>
<proteinExistence type="predicted"/>
<organism evidence="2 3">
    <name type="scientific">Dimorphilus gyrociliatus</name>
    <dbReference type="NCBI Taxonomy" id="2664684"/>
    <lineage>
        <taxon>Eukaryota</taxon>
        <taxon>Metazoa</taxon>
        <taxon>Spiralia</taxon>
        <taxon>Lophotrochozoa</taxon>
        <taxon>Annelida</taxon>
        <taxon>Polychaeta</taxon>
        <taxon>Polychaeta incertae sedis</taxon>
        <taxon>Dinophilidae</taxon>
        <taxon>Dimorphilus</taxon>
    </lineage>
</organism>
<comment type="caution">
    <text evidence="2">The sequence shown here is derived from an EMBL/GenBank/DDBJ whole genome shotgun (WGS) entry which is preliminary data.</text>
</comment>
<keyword evidence="3" id="KW-1185">Reference proteome</keyword>
<feature type="compositionally biased region" description="Polar residues" evidence="1">
    <location>
        <begin position="35"/>
        <end position="47"/>
    </location>
</feature>
<evidence type="ECO:0000313" key="3">
    <source>
        <dbReference type="Proteomes" id="UP000549394"/>
    </source>
</evidence>
<feature type="compositionally biased region" description="Low complexity" evidence="1">
    <location>
        <begin position="56"/>
        <end position="68"/>
    </location>
</feature>